<dbReference type="InterPro" id="IPR009057">
    <property type="entry name" value="Homeodomain-like_sf"/>
</dbReference>
<dbReference type="Pfam" id="PF12833">
    <property type="entry name" value="HTH_18"/>
    <property type="match status" value="1"/>
</dbReference>
<sequence length="304" mass="35423">MSGEDTVRVIRVIRFIEENLSNKLDLDTLASMANLSKYHFSRVFTGVVGVTPIVYVTRKRLQKSVYYLLESSHSILEIAYLCGFDSASSYNAVFKKHFDQTPSQVRKNNKQIRNFSLDYSKMQGVFSNSPRYDERDNNRFLRRIWEMNITIKELPSYEVAFVRHVGSYLDTWEAWDKLGQWAAHHELHPTSCFFIGISLDDPSNVEEYACRYDACVTVPEGFRKDQHPDIQYKQLSGGLYALHSFYDTIDKLAIAYQSLYVQWLPGSEYEADNRHCLEFCMNNPKQDPEGKAKVDLYVPVRRRD</sequence>
<keyword evidence="3" id="KW-0804">Transcription</keyword>
<keyword evidence="1" id="KW-0805">Transcription regulation</keyword>
<dbReference type="SMART" id="SM00342">
    <property type="entry name" value="HTH_ARAC"/>
    <property type="match status" value="1"/>
</dbReference>
<dbReference type="SMART" id="SM00871">
    <property type="entry name" value="AraC_E_bind"/>
    <property type="match status" value="1"/>
</dbReference>
<dbReference type="InterPro" id="IPR018062">
    <property type="entry name" value="HTH_AraC-typ_CS"/>
</dbReference>
<gene>
    <name evidence="5" type="ORF">QJS35_12270</name>
</gene>
<dbReference type="Gene3D" id="3.20.80.10">
    <property type="entry name" value="Regulatory factor, effector binding domain"/>
    <property type="match status" value="1"/>
</dbReference>
<protein>
    <submittedName>
        <fullName evidence="5">AraC family transcriptional regulator</fullName>
    </submittedName>
</protein>
<dbReference type="PANTHER" id="PTHR40055">
    <property type="entry name" value="TRANSCRIPTIONAL REGULATOR YGIV-RELATED"/>
    <property type="match status" value="1"/>
</dbReference>
<keyword evidence="2" id="KW-0238">DNA-binding</keyword>
<name>A0ABV1KUM7_9BACL</name>
<evidence type="ECO:0000259" key="4">
    <source>
        <dbReference type="PROSITE" id="PS01124"/>
    </source>
</evidence>
<dbReference type="InterPro" id="IPR050908">
    <property type="entry name" value="SmbC-like"/>
</dbReference>
<dbReference type="RefSeq" id="WP_232184296.1">
    <property type="nucleotide sequence ID" value="NZ_JAIOAP010000002.1"/>
</dbReference>
<dbReference type="Proteomes" id="UP001493487">
    <property type="component" value="Unassembled WGS sequence"/>
</dbReference>
<dbReference type="PANTHER" id="PTHR40055:SF1">
    <property type="entry name" value="TRANSCRIPTIONAL REGULATOR YGIV-RELATED"/>
    <property type="match status" value="1"/>
</dbReference>
<dbReference type="PROSITE" id="PS00041">
    <property type="entry name" value="HTH_ARAC_FAMILY_1"/>
    <property type="match status" value="1"/>
</dbReference>
<dbReference type="InterPro" id="IPR011256">
    <property type="entry name" value="Reg_factor_effector_dom_sf"/>
</dbReference>
<dbReference type="SUPFAM" id="SSF46689">
    <property type="entry name" value="Homeodomain-like"/>
    <property type="match status" value="2"/>
</dbReference>
<dbReference type="InterPro" id="IPR010499">
    <property type="entry name" value="AraC_E-bd"/>
</dbReference>
<accession>A0ABV1KUM7</accession>
<dbReference type="Gene3D" id="1.10.10.60">
    <property type="entry name" value="Homeodomain-like"/>
    <property type="match status" value="2"/>
</dbReference>
<organism evidence="5 6">
    <name type="scientific">Cohnella silvisoli</name>
    <dbReference type="NCBI Taxonomy" id="2873699"/>
    <lineage>
        <taxon>Bacteria</taxon>
        <taxon>Bacillati</taxon>
        <taxon>Bacillota</taxon>
        <taxon>Bacilli</taxon>
        <taxon>Bacillales</taxon>
        <taxon>Paenibacillaceae</taxon>
        <taxon>Cohnella</taxon>
    </lineage>
</organism>
<evidence type="ECO:0000256" key="3">
    <source>
        <dbReference type="ARBA" id="ARBA00023163"/>
    </source>
</evidence>
<proteinExistence type="predicted"/>
<dbReference type="PROSITE" id="PS01124">
    <property type="entry name" value="HTH_ARAC_FAMILY_2"/>
    <property type="match status" value="1"/>
</dbReference>
<keyword evidence="6" id="KW-1185">Reference proteome</keyword>
<comment type="caution">
    <text evidence="5">The sequence shown here is derived from an EMBL/GenBank/DDBJ whole genome shotgun (WGS) entry which is preliminary data.</text>
</comment>
<reference evidence="5 6" key="1">
    <citation type="journal article" date="2023" name="Genome Announc.">
        <title>Pan-Genome Analyses of the Genus Cohnella and Proposal of the Novel Species Cohnella silvisoli sp. nov., Isolated from Forest Soil.</title>
        <authorList>
            <person name="Wang C."/>
            <person name="Mao L."/>
            <person name="Bao G."/>
            <person name="Zhu H."/>
        </authorList>
    </citation>
    <scope>NUCLEOTIDE SEQUENCE [LARGE SCALE GENOMIC DNA]</scope>
    <source>
        <strain evidence="5 6">NL03-T5-1</strain>
    </source>
</reference>
<evidence type="ECO:0000313" key="5">
    <source>
        <dbReference type="EMBL" id="MEQ4483172.1"/>
    </source>
</evidence>
<dbReference type="Pfam" id="PF06445">
    <property type="entry name" value="GyrI-like"/>
    <property type="match status" value="1"/>
</dbReference>
<evidence type="ECO:0000256" key="2">
    <source>
        <dbReference type="ARBA" id="ARBA00023125"/>
    </source>
</evidence>
<dbReference type="InterPro" id="IPR029442">
    <property type="entry name" value="GyrI-like"/>
</dbReference>
<evidence type="ECO:0000313" key="6">
    <source>
        <dbReference type="Proteomes" id="UP001493487"/>
    </source>
</evidence>
<dbReference type="SUPFAM" id="SSF55136">
    <property type="entry name" value="Probable bacterial effector-binding domain"/>
    <property type="match status" value="1"/>
</dbReference>
<dbReference type="EMBL" id="JASKHM010000006">
    <property type="protein sequence ID" value="MEQ4483172.1"/>
    <property type="molecule type" value="Genomic_DNA"/>
</dbReference>
<dbReference type="InterPro" id="IPR018060">
    <property type="entry name" value="HTH_AraC"/>
</dbReference>
<feature type="domain" description="HTH araC/xylS-type" evidence="4">
    <location>
        <begin position="10"/>
        <end position="108"/>
    </location>
</feature>
<evidence type="ECO:0000256" key="1">
    <source>
        <dbReference type="ARBA" id="ARBA00023015"/>
    </source>
</evidence>